<gene>
    <name evidence="2" type="ORF">EV186_1162</name>
</gene>
<evidence type="ECO:0000259" key="1">
    <source>
        <dbReference type="PROSITE" id="PS51186"/>
    </source>
</evidence>
<dbReference type="AlphaFoldDB" id="A0A4V3CX55"/>
<keyword evidence="2" id="KW-0808">Transferase</keyword>
<dbReference type="EMBL" id="SNXZ01000016">
    <property type="protein sequence ID" value="TDP88958.1"/>
    <property type="molecule type" value="Genomic_DNA"/>
</dbReference>
<dbReference type="GO" id="GO:0016747">
    <property type="term" value="F:acyltransferase activity, transferring groups other than amino-acyl groups"/>
    <property type="evidence" value="ECO:0007669"/>
    <property type="project" value="InterPro"/>
</dbReference>
<dbReference type="OrthoDB" id="7011037at2"/>
<dbReference type="Pfam" id="PF00583">
    <property type="entry name" value="Acetyltransf_1"/>
    <property type="match status" value="1"/>
</dbReference>
<dbReference type="RefSeq" id="WP_133854463.1">
    <property type="nucleotide sequence ID" value="NZ_SNXZ01000016.1"/>
</dbReference>
<dbReference type="Gene3D" id="3.40.630.30">
    <property type="match status" value="1"/>
</dbReference>
<comment type="caution">
    <text evidence="2">The sequence shown here is derived from an EMBL/GenBank/DDBJ whole genome shotgun (WGS) entry which is preliminary data.</text>
</comment>
<feature type="domain" description="N-acetyltransferase" evidence="1">
    <location>
        <begin position="3"/>
        <end position="169"/>
    </location>
</feature>
<name>A0A4V3CX55_LABRH</name>
<proteinExistence type="predicted"/>
<dbReference type="InterPro" id="IPR016181">
    <property type="entry name" value="Acyl_CoA_acyltransferase"/>
</dbReference>
<dbReference type="CDD" id="cd04301">
    <property type="entry name" value="NAT_SF"/>
    <property type="match status" value="1"/>
</dbReference>
<dbReference type="PROSITE" id="PS51186">
    <property type="entry name" value="GNAT"/>
    <property type="match status" value="1"/>
</dbReference>
<accession>A0A4V3CX55</accession>
<reference evidence="2 3" key="1">
    <citation type="submission" date="2019-03" db="EMBL/GenBank/DDBJ databases">
        <title>Genomic Encyclopedia of Type Strains, Phase IV (KMG-IV): sequencing the most valuable type-strain genomes for metagenomic binning, comparative biology and taxonomic classification.</title>
        <authorList>
            <person name="Goeker M."/>
        </authorList>
    </citation>
    <scope>NUCLEOTIDE SEQUENCE [LARGE SCALE GENOMIC DNA]</scope>
    <source>
        <strain evidence="2 3">DSM 45361</strain>
    </source>
</reference>
<dbReference type="InterPro" id="IPR000182">
    <property type="entry name" value="GNAT_dom"/>
</dbReference>
<sequence length="170" mass="18448">MSTTLRRGDEQDLGTLLAFFDEAVAWMVARGQPDQWGTEPWSANPKRVERVRALIGSGELWIAELDGVAAGALIVSDHADEHVPTVDEPERYVRLLITSRALAGNGIGSLLLDKAKDIARADGIELLRVDCWAGGGGKLVAYYERNGFAKSGTFTVKGWPGQVLTQRVTV</sequence>
<dbReference type="SUPFAM" id="SSF55729">
    <property type="entry name" value="Acyl-CoA N-acyltransferases (Nat)"/>
    <property type="match status" value="1"/>
</dbReference>
<evidence type="ECO:0000313" key="2">
    <source>
        <dbReference type="EMBL" id="TDP88958.1"/>
    </source>
</evidence>
<protein>
    <submittedName>
        <fullName evidence="2">Acetyltransferase (GNAT) family protein</fullName>
    </submittedName>
</protein>
<keyword evidence="3" id="KW-1185">Reference proteome</keyword>
<evidence type="ECO:0000313" key="3">
    <source>
        <dbReference type="Proteomes" id="UP000295444"/>
    </source>
</evidence>
<organism evidence="2 3">
    <name type="scientific">Labedaea rhizosphaerae</name>
    <dbReference type="NCBI Taxonomy" id="598644"/>
    <lineage>
        <taxon>Bacteria</taxon>
        <taxon>Bacillati</taxon>
        <taxon>Actinomycetota</taxon>
        <taxon>Actinomycetes</taxon>
        <taxon>Pseudonocardiales</taxon>
        <taxon>Pseudonocardiaceae</taxon>
        <taxon>Labedaea</taxon>
    </lineage>
</organism>
<dbReference type="Proteomes" id="UP000295444">
    <property type="component" value="Unassembled WGS sequence"/>
</dbReference>